<comment type="caution">
    <text evidence="1">The sequence shown here is derived from an EMBL/GenBank/DDBJ whole genome shotgun (WGS) entry which is preliminary data.</text>
</comment>
<dbReference type="AlphaFoldDB" id="A0AAE1EE38"/>
<keyword evidence="2" id="KW-1185">Reference proteome</keyword>
<evidence type="ECO:0000313" key="1">
    <source>
        <dbReference type="EMBL" id="KAK3803460.1"/>
    </source>
</evidence>
<name>A0AAE1EE38_9GAST</name>
<proteinExistence type="predicted"/>
<evidence type="ECO:0000313" key="2">
    <source>
        <dbReference type="Proteomes" id="UP001283361"/>
    </source>
</evidence>
<sequence length="62" mass="7038">MGFFQGLIATSVNKDIGPSAVYMTNFKLQKNLVTPRMRVALKRGCKRNSVSRQFEIVHGMHK</sequence>
<organism evidence="1 2">
    <name type="scientific">Elysia crispata</name>
    <name type="common">lettuce slug</name>
    <dbReference type="NCBI Taxonomy" id="231223"/>
    <lineage>
        <taxon>Eukaryota</taxon>
        <taxon>Metazoa</taxon>
        <taxon>Spiralia</taxon>
        <taxon>Lophotrochozoa</taxon>
        <taxon>Mollusca</taxon>
        <taxon>Gastropoda</taxon>
        <taxon>Heterobranchia</taxon>
        <taxon>Euthyneura</taxon>
        <taxon>Panpulmonata</taxon>
        <taxon>Sacoglossa</taxon>
        <taxon>Placobranchoidea</taxon>
        <taxon>Plakobranchidae</taxon>
        <taxon>Elysia</taxon>
    </lineage>
</organism>
<feature type="non-terminal residue" evidence="1">
    <location>
        <position position="62"/>
    </location>
</feature>
<dbReference type="EMBL" id="JAWDGP010000123">
    <property type="protein sequence ID" value="KAK3803460.1"/>
    <property type="molecule type" value="Genomic_DNA"/>
</dbReference>
<accession>A0AAE1EE38</accession>
<gene>
    <name evidence="1" type="ORF">RRG08_062584</name>
</gene>
<dbReference type="Proteomes" id="UP001283361">
    <property type="component" value="Unassembled WGS sequence"/>
</dbReference>
<protein>
    <submittedName>
        <fullName evidence="1">Uncharacterized protein</fullName>
    </submittedName>
</protein>
<reference evidence="1" key="1">
    <citation type="journal article" date="2023" name="G3 (Bethesda)">
        <title>A reference genome for the long-term kleptoplast-retaining sea slug Elysia crispata morphotype clarki.</title>
        <authorList>
            <person name="Eastman K.E."/>
            <person name="Pendleton A.L."/>
            <person name="Shaikh M.A."/>
            <person name="Suttiyut T."/>
            <person name="Ogas R."/>
            <person name="Tomko P."/>
            <person name="Gavelis G."/>
            <person name="Widhalm J.R."/>
            <person name="Wisecaver J.H."/>
        </authorList>
    </citation>
    <scope>NUCLEOTIDE SEQUENCE</scope>
    <source>
        <strain evidence="1">ECLA1</strain>
    </source>
</reference>